<evidence type="ECO:0000313" key="2">
    <source>
        <dbReference type="Proteomes" id="UP000468591"/>
    </source>
</evidence>
<sequence>MLSSLLSVPTVCFTSKLDHEGMTACACIAGEEVMPGASLADVLFEEFEIEVSDDTVIYIESAAMNQAKDYSAETLGQAIGDILVKLAVPHQTENPVGVAPEGHVVSQQTRDKQLSWQREALVQ</sequence>
<name>A0A6P0CEQ7_9RHOB</name>
<dbReference type="RefSeq" id="WP_164354770.1">
    <property type="nucleotide sequence ID" value="NZ_JAABNT010000010.1"/>
</dbReference>
<protein>
    <submittedName>
        <fullName evidence="1">Uncharacterized protein</fullName>
    </submittedName>
</protein>
<proteinExistence type="predicted"/>
<gene>
    <name evidence="1" type="ORF">GV827_15745</name>
</gene>
<keyword evidence="2" id="KW-1185">Reference proteome</keyword>
<evidence type="ECO:0000313" key="1">
    <source>
        <dbReference type="EMBL" id="NEK23850.1"/>
    </source>
</evidence>
<reference evidence="1 2" key="1">
    <citation type="submission" date="2020-01" db="EMBL/GenBank/DDBJ databases">
        <title>Sulfitobacter sediminilitoris sp. nov., isolated from a tidal flat.</title>
        <authorList>
            <person name="Park S."/>
            <person name="Yoon J.-H."/>
        </authorList>
    </citation>
    <scope>NUCLEOTIDE SEQUENCE [LARGE SCALE GENOMIC DNA]</scope>
    <source>
        <strain evidence="1 2">JBTF-M27</strain>
    </source>
</reference>
<dbReference type="EMBL" id="JAABNT010000010">
    <property type="protein sequence ID" value="NEK23850.1"/>
    <property type="molecule type" value="Genomic_DNA"/>
</dbReference>
<dbReference type="AlphaFoldDB" id="A0A6P0CEQ7"/>
<comment type="caution">
    <text evidence="1">The sequence shown here is derived from an EMBL/GenBank/DDBJ whole genome shotgun (WGS) entry which is preliminary data.</text>
</comment>
<dbReference type="Proteomes" id="UP000468591">
    <property type="component" value="Unassembled WGS sequence"/>
</dbReference>
<accession>A0A6P0CEQ7</accession>
<organism evidence="1 2">
    <name type="scientific">Sulfitobacter sediminilitoris</name>
    <dbReference type="NCBI Taxonomy" id="2698830"/>
    <lineage>
        <taxon>Bacteria</taxon>
        <taxon>Pseudomonadati</taxon>
        <taxon>Pseudomonadota</taxon>
        <taxon>Alphaproteobacteria</taxon>
        <taxon>Rhodobacterales</taxon>
        <taxon>Roseobacteraceae</taxon>
        <taxon>Sulfitobacter</taxon>
    </lineage>
</organism>